<comment type="caution">
    <text evidence="2">The sequence shown here is derived from an EMBL/GenBank/DDBJ whole genome shotgun (WGS) entry which is preliminary data.</text>
</comment>
<dbReference type="EMBL" id="JBHSJC010000001">
    <property type="protein sequence ID" value="MFC4828497.1"/>
    <property type="molecule type" value="Genomic_DNA"/>
</dbReference>
<organism evidence="2 3">
    <name type="scientific">Agromyces aurantiacus</name>
    <dbReference type="NCBI Taxonomy" id="165814"/>
    <lineage>
        <taxon>Bacteria</taxon>
        <taxon>Bacillati</taxon>
        <taxon>Actinomycetota</taxon>
        <taxon>Actinomycetes</taxon>
        <taxon>Micrococcales</taxon>
        <taxon>Microbacteriaceae</taxon>
        <taxon>Agromyces</taxon>
    </lineage>
</organism>
<keyword evidence="1" id="KW-0812">Transmembrane</keyword>
<evidence type="ECO:0000256" key="1">
    <source>
        <dbReference type="SAM" id="Phobius"/>
    </source>
</evidence>
<feature type="transmembrane region" description="Helical" evidence="1">
    <location>
        <begin position="44"/>
        <end position="67"/>
    </location>
</feature>
<protein>
    <submittedName>
        <fullName evidence="2">Uncharacterized protein</fullName>
    </submittedName>
</protein>
<proteinExistence type="predicted"/>
<evidence type="ECO:0000313" key="3">
    <source>
        <dbReference type="Proteomes" id="UP001595960"/>
    </source>
</evidence>
<sequence length="93" mass="9334">MAFGIAWAAAGLALAVGAWSVWTIVSQDPFGPPSGVRSEEAARMFAYLAGPAALMAGVAGAVILLVADGLRRARLLRRRAPSGSADGPVGGDA</sequence>
<keyword evidence="1" id="KW-0472">Membrane</keyword>
<accession>A0ABV9R5E5</accession>
<reference evidence="3" key="1">
    <citation type="journal article" date="2019" name="Int. J. Syst. Evol. Microbiol.">
        <title>The Global Catalogue of Microorganisms (GCM) 10K type strain sequencing project: providing services to taxonomists for standard genome sequencing and annotation.</title>
        <authorList>
            <consortium name="The Broad Institute Genomics Platform"/>
            <consortium name="The Broad Institute Genome Sequencing Center for Infectious Disease"/>
            <person name="Wu L."/>
            <person name="Ma J."/>
        </authorList>
    </citation>
    <scope>NUCLEOTIDE SEQUENCE [LARGE SCALE GENOMIC DNA]</scope>
    <source>
        <strain evidence="3">CGMCC 1.12192</strain>
    </source>
</reference>
<gene>
    <name evidence="2" type="ORF">ACFPER_06835</name>
</gene>
<keyword evidence="3" id="KW-1185">Reference proteome</keyword>
<dbReference type="Proteomes" id="UP001595960">
    <property type="component" value="Unassembled WGS sequence"/>
</dbReference>
<name>A0ABV9R5E5_9MICO</name>
<dbReference type="RefSeq" id="WP_204391613.1">
    <property type="nucleotide sequence ID" value="NZ_JAFBBW010000001.1"/>
</dbReference>
<keyword evidence="1" id="KW-1133">Transmembrane helix</keyword>
<evidence type="ECO:0000313" key="2">
    <source>
        <dbReference type="EMBL" id="MFC4828497.1"/>
    </source>
</evidence>